<reference evidence="1 2" key="1">
    <citation type="submission" date="2017-04" db="EMBL/GenBank/DDBJ databases">
        <authorList>
            <person name="Afonso C.L."/>
            <person name="Miller P.J."/>
            <person name="Scott M.A."/>
            <person name="Spackman E."/>
            <person name="Goraichik I."/>
            <person name="Dimitrov K.M."/>
            <person name="Suarez D.L."/>
            <person name="Swayne D.E."/>
        </authorList>
    </citation>
    <scope>NUCLEOTIDE SEQUENCE [LARGE SCALE GENOMIC DNA]</scope>
    <source>
        <strain evidence="1 2">DSM 22418</strain>
    </source>
</reference>
<dbReference type="Proteomes" id="UP000192980">
    <property type="component" value="Unassembled WGS sequence"/>
</dbReference>
<organism evidence="1 2">
    <name type="scientific">Sphingobacterium psychroaquaticum</name>
    <dbReference type="NCBI Taxonomy" id="561061"/>
    <lineage>
        <taxon>Bacteria</taxon>
        <taxon>Pseudomonadati</taxon>
        <taxon>Bacteroidota</taxon>
        <taxon>Sphingobacteriia</taxon>
        <taxon>Sphingobacteriales</taxon>
        <taxon>Sphingobacteriaceae</taxon>
        <taxon>Sphingobacterium</taxon>
    </lineage>
</organism>
<dbReference type="STRING" id="561061.SAMN05660862_3354"/>
<dbReference type="AlphaFoldDB" id="A0A1X7L165"/>
<dbReference type="InterPro" id="IPR027863">
    <property type="entry name" value="DUF4623"/>
</dbReference>
<protein>
    <submittedName>
        <fullName evidence="1">Uncharacterized protein</fullName>
    </submittedName>
</protein>
<sequence length="477" mass="51684">MKNLIFKTGKLFLAMLLGVFTLFLNACKDDFPQNVPSDKFTDLKEIKIVNAGANGNTVVQGVIDEDKKTISFPRIDPATDFTKVKFEATLASGATLDKEVYSFPFNEGESEKTIVLKVVNNPRFKEYFTTIRLLIPVFGADVSKRVIYDYTNNELGNPIYESFVSALTRGSGFDGEHVLVVTRHGAGSHLLKVSDLKNNTIKKIPLNLTGVTQGTFIVNVGNIVNGHTYIANLSGNTAASPLKIYHWTDPTQEPEIIANINVSTIIGAGVRHGDNFSITLDEAGNGYIFLGDNAGTKVLRLTVTNYKTIGSPLVITSAVNVGSWSSYNRVGNTDNYLFTGHDAPIMVVSGTGSVAHTLSRTAIPIRSSDARVVNFNGERYLLTTTAARTGSEATVLALYDITKGGNIVDALTAFEQGERKPLFEHSFLGPVNTSPSTQTGWHVVKDSEGKDQTLVLYSGASDAGFVIIDLPKKTLED</sequence>
<evidence type="ECO:0000313" key="1">
    <source>
        <dbReference type="EMBL" id="SMG46859.1"/>
    </source>
</evidence>
<dbReference type="EMBL" id="FXAU01000007">
    <property type="protein sequence ID" value="SMG46859.1"/>
    <property type="molecule type" value="Genomic_DNA"/>
</dbReference>
<dbReference type="OrthoDB" id="1047678at2"/>
<gene>
    <name evidence="1" type="ORF">SAMN05660862_3354</name>
</gene>
<dbReference type="RefSeq" id="WP_085474051.1">
    <property type="nucleotide sequence ID" value="NZ_CP038029.1"/>
</dbReference>
<keyword evidence="2" id="KW-1185">Reference proteome</keyword>
<evidence type="ECO:0000313" key="2">
    <source>
        <dbReference type="Proteomes" id="UP000192980"/>
    </source>
</evidence>
<dbReference type="Pfam" id="PF15416">
    <property type="entry name" value="DUF4623"/>
    <property type="match status" value="1"/>
</dbReference>
<proteinExistence type="predicted"/>
<accession>A0A1X7L165</accession>
<dbReference type="Gene3D" id="2.60.40.2340">
    <property type="match status" value="1"/>
</dbReference>
<name>A0A1X7L165_9SPHI</name>